<dbReference type="InterPro" id="IPR050114">
    <property type="entry name" value="UPF0173_UPF0282_UlaG_hydrolase"/>
</dbReference>
<dbReference type="AlphaFoldDB" id="A0A212RTY7"/>
<evidence type="ECO:0000256" key="2">
    <source>
        <dbReference type="HAMAP-Rule" id="MF_00457"/>
    </source>
</evidence>
<dbReference type="SUPFAM" id="SSF56281">
    <property type="entry name" value="Metallo-hydrolase/oxidoreductase"/>
    <property type="match status" value="1"/>
</dbReference>
<dbReference type="InterPro" id="IPR036866">
    <property type="entry name" value="RibonucZ/Hydroxyglut_hydro"/>
</dbReference>
<evidence type="ECO:0000313" key="4">
    <source>
        <dbReference type="EMBL" id="SNB76152.1"/>
    </source>
</evidence>
<evidence type="ECO:0000256" key="1">
    <source>
        <dbReference type="ARBA" id="ARBA00022801"/>
    </source>
</evidence>
<dbReference type="PANTHER" id="PTHR43546">
    <property type="entry name" value="UPF0173 METAL-DEPENDENT HYDROLASE MJ1163-RELATED"/>
    <property type="match status" value="1"/>
</dbReference>
<dbReference type="EMBL" id="FYDG01000007">
    <property type="protein sequence ID" value="SNB76152.1"/>
    <property type="molecule type" value="Genomic_DNA"/>
</dbReference>
<dbReference type="NCBIfam" id="NF001911">
    <property type="entry name" value="PRK00685.1"/>
    <property type="match status" value="1"/>
</dbReference>
<dbReference type="Gene3D" id="3.60.15.10">
    <property type="entry name" value="Ribonuclease Z/Hydroxyacylglutathione hydrolase-like"/>
    <property type="match status" value="1"/>
</dbReference>
<accession>A0A212RTY7</accession>
<dbReference type="InterPro" id="IPR001279">
    <property type="entry name" value="Metallo-B-lactamas"/>
</dbReference>
<keyword evidence="1 2" id="KW-0378">Hydrolase</keyword>
<evidence type="ECO:0000259" key="3">
    <source>
        <dbReference type="SMART" id="SM00849"/>
    </source>
</evidence>
<evidence type="ECO:0000313" key="5">
    <source>
        <dbReference type="Proteomes" id="UP000198418"/>
    </source>
</evidence>
<gene>
    <name evidence="4" type="ORF">SAMN06265338_107110</name>
</gene>
<feature type="domain" description="Metallo-beta-lactamase" evidence="3">
    <location>
        <begin position="7"/>
        <end position="196"/>
    </location>
</feature>
<dbReference type="SMART" id="SM00849">
    <property type="entry name" value="Lactamase_B"/>
    <property type="match status" value="1"/>
</dbReference>
<keyword evidence="5" id="KW-1185">Reference proteome</keyword>
<proteinExistence type="inferred from homology"/>
<dbReference type="GO" id="GO:0016787">
    <property type="term" value="F:hydrolase activity"/>
    <property type="evidence" value="ECO:0007669"/>
    <property type="project" value="UniProtKB-UniRule"/>
</dbReference>
<dbReference type="HAMAP" id="MF_00457">
    <property type="entry name" value="UPF0173"/>
    <property type="match status" value="1"/>
</dbReference>
<dbReference type="PANTHER" id="PTHR43546:SF3">
    <property type="entry name" value="UPF0173 METAL-DEPENDENT HYDROLASE MJ1163"/>
    <property type="match status" value="1"/>
</dbReference>
<dbReference type="OrthoDB" id="9789133at2"/>
<organism evidence="4 5">
    <name type="scientific">Rhodoblastus acidophilus</name>
    <name type="common">Rhodopseudomonas acidophila</name>
    <dbReference type="NCBI Taxonomy" id="1074"/>
    <lineage>
        <taxon>Bacteria</taxon>
        <taxon>Pseudomonadati</taxon>
        <taxon>Pseudomonadota</taxon>
        <taxon>Alphaproteobacteria</taxon>
        <taxon>Hyphomicrobiales</taxon>
        <taxon>Rhodoblastaceae</taxon>
        <taxon>Rhodoblastus</taxon>
    </lineage>
</organism>
<dbReference type="Proteomes" id="UP000198418">
    <property type="component" value="Unassembled WGS sequence"/>
</dbReference>
<comment type="similarity">
    <text evidence="2">Belongs to the UPF0173 family.</text>
</comment>
<reference evidence="5" key="1">
    <citation type="submission" date="2017-06" db="EMBL/GenBank/DDBJ databases">
        <authorList>
            <person name="Varghese N."/>
            <person name="Submissions S."/>
        </authorList>
    </citation>
    <scope>NUCLEOTIDE SEQUENCE [LARGE SCALE GENOMIC DNA]</scope>
    <source>
        <strain evidence="5">DSM 137</strain>
    </source>
</reference>
<protein>
    <recommendedName>
        <fullName evidence="2">UPF0173 metal-dependent hydrolase SAMN06265338_107110</fullName>
    </recommendedName>
</protein>
<dbReference type="Pfam" id="PF13483">
    <property type="entry name" value="Lactamase_B_3"/>
    <property type="match status" value="1"/>
</dbReference>
<name>A0A212RTY7_RHOAC</name>
<dbReference type="RefSeq" id="WP_088521342.1">
    <property type="nucleotide sequence ID" value="NZ_FYDG01000007.1"/>
</dbReference>
<sequence>MQVTWLGHSAFCIAFDAAKILIDPFLRGNPKFTLDFDAAIAGATHVVITHGHDDHIGDAAEIAQKTGAQAIANFEICMYLAERGVQNVNPGNTGGTLRGENFGVALTPALHSAAATVDGKLVALGGANGVVILPDRGAPIYHAGDTAIFSDMALIHELYRPRIGLVPVGGRFTMDGATAALAARRYFEFGDVIPMHYGSFPVIDPTPETFVTAMQGAGARVHTPAIGETLTF</sequence>
<dbReference type="InterPro" id="IPR022877">
    <property type="entry name" value="UPF0173"/>
</dbReference>